<feature type="region of interest" description="Disordered" evidence="5">
    <location>
        <begin position="454"/>
        <end position="545"/>
    </location>
</feature>
<organism evidence="7 8">
    <name type="scientific">Perkinsus olseni</name>
    <name type="common">Perkinsus atlanticus</name>
    <dbReference type="NCBI Taxonomy" id="32597"/>
    <lineage>
        <taxon>Eukaryota</taxon>
        <taxon>Sar</taxon>
        <taxon>Alveolata</taxon>
        <taxon>Perkinsozoa</taxon>
        <taxon>Perkinsea</taxon>
        <taxon>Perkinsida</taxon>
        <taxon>Perkinsidae</taxon>
        <taxon>Perkinsus</taxon>
    </lineage>
</organism>
<dbReference type="PANTHER" id="PTHR10782:SF4">
    <property type="entry name" value="TONALLI, ISOFORM E"/>
    <property type="match status" value="1"/>
</dbReference>
<gene>
    <name evidence="7" type="ORF">FOZ62_012162</name>
</gene>
<dbReference type="Pfam" id="PF02891">
    <property type="entry name" value="zf-MIZ"/>
    <property type="match status" value="1"/>
</dbReference>
<feature type="non-terminal residue" evidence="7">
    <location>
        <position position="1"/>
    </location>
</feature>
<evidence type="ECO:0000313" key="8">
    <source>
        <dbReference type="Proteomes" id="UP000574390"/>
    </source>
</evidence>
<dbReference type="GO" id="GO:0016925">
    <property type="term" value="P:protein sumoylation"/>
    <property type="evidence" value="ECO:0007669"/>
    <property type="project" value="TreeGrafter"/>
</dbReference>
<dbReference type="NCBIfam" id="TIGR00231">
    <property type="entry name" value="small_GTP"/>
    <property type="match status" value="1"/>
</dbReference>
<feature type="region of interest" description="Disordered" evidence="5">
    <location>
        <begin position="64"/>
        <end position="97"/>
    </location>
</feature>
<dbReference type="SMART" id="SM00175">
    <property type="entry name" value="RAB"/>
    <property type="match status" value="1"/>
</dbReference>
<dbReference type="PROSITE" id="PS51419">
    <property type="entry name" value="RAB"/>
    <property type="match status" value="1"/>
</dbReference>
<evidence type="ECO:0000256" key="5">
    <source>
        <dbReference type="SAM" id="MobiDB-lite"/>
    </source>
</evidence>
<comment type="caution">
    <text evidence="7">The sequence shown here is derived from an EMBL/GenBank/DDBJ whole genome shotgun (WGS) entry which is preliminary data.</text>
</comment>
<evidence type="ECO:0000259" key="6">
    <source>
        <dbReference type="PROSITE" id="PS51044"/>
    </source>
</evidence>
<dbReference type="GO" id="GO:0008270">
    <property type="term" value="F:zinc ion binding"/>
    <property type="evidence" value="ECO:0007669"/>
    <property type="project" value="UniProtKB-KW"/>
</dbReference>
<dbReference type="InterPro" id="IPR011011">
    <property type="entry name" value="Znf_FYVE_PHD"/>
</dbReference>
<dbReference type="SUPFAM" id="SSF52540">
    <property type="entry name" value="P-loop containing nucleoside triphosphate hydrolases"/>
    <property type="match status" value="1"/>
</dbReference>
<dbReference type="InterPro" id="IPR005225">
    <property type="entry name" value="Small_GTP-bd"/>
</dbReference>
<dbReference type="Gene3D" id="3.40.50.300">
    <property type="entry name" value="P-loop containing nucleotide triphosphate hydrolases"/>
    <property type="match status" value="1"/>
</dbReference>
<dbReference type="PROSITE" id="PS51044">
    <property type="entry name" value="ZF_SP_RING"/>
    <property type="match status" value="1"/>
</dbReference>
<dbReference type="InterPro" id="IPR004181">
    <property type="entry name" value="Znf_MIZ"/>
</dbReference>
<dbReference type="GO" id="GO:0003924">
    <property type="term" value="F:GTPase activity"/>
    <property type="evidence" value="ECO:0007669"/>
    <property type="project" value="InterPro"/>
</dbReference>
<evidence type="ECO:0000256" key="4">
    <source>
        <dbReference type="PROSITE-ProRule" id="PRU00452"/>
    </source>
</evidence>
<dbReference type="Pfam" id="PF00071">
    <property type="entry name" value="Ras"/>
    <property type="match status" value="1"/>
</dbReference>
<dbReference type="GO" id="GO:0005525">
    <property type="term" value="F:GTP binding"/>
    <property type="evidence" value="ECO:0007669"/>
    <property type="project" value="InterPro"/>
</dbReference>
<dbReference type="GO" id="GO:0000785">
    <property type="term" value="C:chromatin"/>
    <property type="evidence" value="ECO:0007669"/>
    <property type="project" value="TreeGrafter"/>
</dbReference>
<dbReference type="SUPFAM" id="SSF57903">
    <property type="entry name" value="FYVE/PHD zinc finger"/>
    <property type="match status" value="1"/>
</dbReference>
<keyword evidence="3" id="KW-0862">Zinc</keyword>
<feature type="compositionally biased region" description="Basic and acidic residues" evidence="5">
    <location>
        <begin position="466"/>
        <end position="481"/>
    </location>
</feature>
<feature type="domain" description="SP-RING-type" evidence="6">
    <location>
        <begin position="365"/>
        <end position="458"/>
    </location>
</feature>
<dbReference type="Proteomes" id="UP000574390">
    <property type="component" value="Unassembled WGS sequence"/>
</dbReference>
<dbReference type="InterPro" id="IPR027417">
    <property type="entry name" value="P-loop_NTPase"/>
</dbReference>
<dbReference type="CDD" id="cd16650">
    <property type="entry name" value="SP-RING_PIAS-like"/>
    <property type="match status" value="1"/>
</dbReference>
<sequence>MSSTIRILDYKIENGKERYQVEYPHGRGVKWVAPFAIGGQYKQDMATAKIRYQQQQDQSQKLRAQLEGAGSGPAMDGLHGTGGSGTAGGPSSATPGRQRRLTLAQQQMNASTGAGAGRLGAAFGVGNTAQVKCICFGGAGVGDSEFVTCSSCCRKSHCKCVRADAEATDFVCPFCRMLNMDPFEAGLDLLGFVASARNMTAPSAVESTLSMRLNVTSNQIREWQAKKYNVAVRCVAVAHKRSHITSGPLWPLELRASVNNYRDVFRISPGKYGHVRREVTSKYIDDVLRPNNNVVHITYKTGYDPNQPAQSAAVQPPRFFFGVVVTKQVTPEELLASVVQPSLEKCRRQDLDIVTLGRKRARELQDDDLQIDTRAVHDILQTKCPISLCEIELPARGCDCEHLQTFDAKAYIDINKLTANVDKRWQCPICAKPCRPNKLVLDKFALEALKNARATADTAASDDEESFNKRMRLDEEGRWEVLPDEDLEGEESESEEDKPPSEVPPPPVTAPSTDGVSNPAASPAGDASPAAAAADNEDVPPQGLVVPPRGMYVYTYHYDHDDDADGGRNYVVLRKGRSACIDPAPLLLFMDPPNYDHLFKLLIIGDSGVGKSCLLLRFCDDEFNEKQLATIGVDFKVKYLSLMGKRLKLAIWDTAGQERFRTLTSSYYRGAQ</sequence>
<dbReference type="GO" id="GO:0061665">
    <property type="term" value="F:SUMO ligase activity"/>
    <property type="evidence" value="ECO:0007669"/>
    <property type="project" value="TreeGrafter"/>
</dbReference>
<evidence type="ECO:0000256" key="2">
    <source>
        <dbReference type="ARBA" id="ARBA00022771"/>
    </source>
</evidence>
<feature type="compositionally biased region" description="Acidic residues" evidence="5">
    <location>
        <begin position="482"/>
        <end position="496"/>
    </location>
</feature>
<keyword evidence="1" id="KW-0479">Metal-binding</keyword>
<evidence type="ECO:0000256" key="1">
    <source>
        <dbReference type="ARBA" id="ARBA00022723"/>
    </source>
</evidence>
<dbReference type="FunFam" id="3.40.50.300:FF:001447">
    <property type="entry name" value="Ras-related protein Rab-1B"/>
    <property type="match status" value="1"/>
</dbReference>
<protein>
    <recommendedName>
        <fullName evidence="6">SP-RING-type domain-containing protein</fullName>
    </recommendedName>
</protein>
<keyword evidence="2 4" id="KW-0863">Zinc-finger</keyword>
<dbReference type="PANTHER" id="PTHR10782">
    <property type="entry name" value="ZINC FINGER MIZ DOMAIN-CONTAINING PROTEIN"/>
    <property type="match status" value="1"/>
</dbReference>
<dbReference type="EMBL" id="JABANM010030690">
    <property type="protein sequence ID" value="KAF4705825.1"/>
    <property type="molecule type" value="Genomic_DNA"/>
</dbReference>
<accession>A0A7J6QBP1</accession>
<dbReference type="Gene3D" id="3.30.40.10">
    <property type="entry name" value="Zinc/RING finger domain, C3HC4 (zinc finger)"/>
    <property type="match status" value="1"/>
</dbReference>
<dbReference type="InterPro" id="IPR001806">
    <property type="entry name" value="Small_GTPase"/>
</dbReference>
<dbReference type="PRINTS" id="PR00449">
    <property type="entry name" value="RASTRNSFRMNG"/>
</dbReference>
<name>A0A7J6QBP1_PEROL</name>
<proteinExistence type="predicted"/>
<dbReference type="InterPro" id="IPR013083">
    <property type="entry name" value="Znf_RING/FYVE/PHD"/>
</dbReference>
<reference evidence="7 8" key="1">
    <citation type="submission" date="2020-04" db="EMBL/GenBank/DDBJ databases">
        <title>Perkinsus olseni comparative genomics.</title>
        <authorList>
            <person name="Bogema D.R."/>
        </authorList>
    </citation>
    <scope>NUCLEOTIDE SEQUENCE [LARGE SCALE GENOMIC DNA]</scope>
    <source>
        <strain evidence="7">ATCC PRA-205</strain>
    </source>
</reference>
<feature type="compositionally biased region" description="Gly residues" evidence="5">
    <location>
        <begin position="79"/>
        <end position="88"/>
    </location>
</feature>
<evidence type="ECO:0000313" key="7">
    <source>
        <dbReference type="EMBL" id="KAF4705825.1"/>
    </source>
</evidence>
<evidence type="ECO:0000256" key="3">
    <source>
        <dbReference type="ARBA" id="ARBA00022833"/>
    </source>
</evidence>
<feature type="compositionally biased region" description="Low complexity" evidence="5">
    <location>
        <begin position="510"/>
        <end position="534"/>
    </location>
</feature>
<dbReference type="AlphaFoldDB" id="A0A7J6QBP1"/>